<feature type="repeat" description="ANK" evidence="3">
    <location>
        <begin position="279"/>
        <end position="311"/>
    </location>
</feature>
<dbReference type="Gene3D" id="1.25.40.20">
    <property type="entry name" value="Ankyrin repeat-containing domain"/>
    <property type="match status" value="2"/>
</dbReference>
<evidence type="ECO:0000256" key="3">
    <source>
        <dbReference type="PROSITE-ProRule" id="PRU00023"/>
    </source>
</evidence>
<name>A0A8H4VVN5_9HELO</name>
<dbReference type="InterPro" id="IPR036770">
    <property type="entry name" value="Ankyrin_rpt-contain_sf"/>
</dbReference>
<sequence length="529" mass="59331">MDPFSLATGVIGIAGVGVQAVQTVQSARELRGNYRDADAQMKHVKAIFDMLESIRQDSSIKLKSKFAPAQSSFEAIGASFPRNLHANNTRRRLLWAVRDKDRATRSLSDLTDIEITTILILLLDQLDYFKRFQSSIMELKEGLAAVEERRSYEEKAHSVKPVPVVISPQQRNHSPETRVCQWMSSYFGINVDLIASKVDGQNLHSVILRCPISSTKVLKGRFQSFWPPWPSNLIYTYLRVQNVIPYDSRTVEACQEGNAALIKELLLSRKAHPNDSTVDKRTLLHFAIRSRNLSAVQVLLDMGADPNLTSPLNMAFFAGDVGIVEMLLKAGADLEYTNCRMWTSARYIFDPELSTRNSLVSIKLLDIFSCKTRLNCGQWEWDDQDRVGWTILHRAAAYGRGRDIKKLLSLQASPHIRTFQLNWLPISCAVNQGNESTFDALSRPDVISLGEIKAPDTRGWTLLHLAAQVGSVAIITKLLKLGFNPHEKTDGSTAMSIPEELKMKELTPEEIAQWYGKDGAYKQALKNAG</sequence>
<evidence type="ECO:0000313" key="4">
    <source>
        <dbReference type="EMBL" id="KAF4624313.1"/>
    </source>
</evidence>
<dbReference type="SMART" id="SM00248">
    <property type="entry name" value="ANK"/>
    <property type="match status" value="4"/>
</dbReference>
<accession>A0A8H4VVN5</accession>
<dbReference type="PANTHER" id="PTHR24198">
    <property type="entry name" value="ANKYRIN REPEAT AND PROTEIN KINASE DOMAIN-CONTAINING PROTEIN"/>
    <property type="match status" value="1"/>
</dbReference>
<dbReference type="InterPro" id="IPR002110">
    <property type="entry name" value="Ankyrin_rpt"/>
</dbReference>
<comment type="caution">
    <text evidence="4">The sequence shown here is derived from an EMBL/GenBank/DDBJ whole genome shotgun (WGS) entry which is preliminary data.</text>
</comment>
<organism evidence="4 5">
    <name type="scientific">Cudoniella acicularis</name>
    <dbReference type="NCBI Taxonomy" id="354080"/>
    <lineage>
        <taxon>Eukaryota</taxon>
        <taxon>Fungi</taxon>
        <taxon>Dikarya</taxon>
        <taxon>Ascomycota</taxon>
        <taxon>Pezizomycotina</taxon>
        <taxon>Leotiomycetes</taxon>
        <taxon>Helotiales</taxon>
        <taxon>Tricladiaceae</taxon>
        <taxon>Cudoniella</taxon>
    </lineage>
</organism>
<evidence type="ECO:0000313" key="5">
    <source>
        <dbReference type="Proteomes" id="UP000566819"/>
    </source>
</evidence>
<feature type="repeat" description="ANK" evidence="3">
    <location>
        <begin position="307"/>
        <end position="339"/>
    </location>
</feature>
<feature type="repeat" description="ANK" evidence="3">
    <location>
        <begin position="458"/>
        <end position="490"/>
    </location>
</feature>
<dbReference type="OrthoDB" id="539213at2759"/>
<dbReference type="Pfam" id="PF00023">
    <property type="entry name" value="Ank"/>
    <property type="match status" value="1"/>
</dbReference>
<evidence type="ECO:0000256" key="2">
    <source>
        <dbReference type="ARBA" id="ARBA00023043"/>
    </source>
</evidence>
<evidence type="ECO:0000256" key="1">
    <source>
        <dbReference type="ARBA" id="ARBA00022737"/>
    </source>
</evidence>
<dbReference type="PANTHER" id="PTHR24198:SF165">
    <property type="entry name" value="ANKYRIN REPEAT-CONTAINING PROTEIN-RELATED"/>
    <property type="match status" value="1"/>
</dbReference>
<dbReference type="AlphaFoldDB" id="A0A8H4VVN5"/>
<keyword evidence="5" id="KW-1185">Reference proteome</keyword>
<gene>
    <name evidence="4" type="ORF">G7Y89_g13859</name>
</gene>
<dbReference type="Proteomes" id="UP000566819">
    <property type="component" value="Unassembled WGS sequence"/>
</dbReference>
<dbReference type="SUPFAM" id="SSF48403">
    <property type="entry name" value="Ankyrin repeat"/>
    <property type="match status" value="1"/>
</dbReference>
<dbReference type="PROSITE" id="PS50088">
    <property type="entry name" value="ANK_REPEAT"/>
    <property type="match status" value="3"/>
</dbReference>
<dbReference type="PROSITE" id="PS50297">
    <property type="entry name" value="ANK_REP_REGION"/>
    <property type="match status" value="3"/>
</dbReference>
<protein>
    <submittedName>
        <fullName evidence="4">Uncharacterized protein</fullName>
    </submittedName>
</protein>
<dbReference type="EMBL" id="JAAMPI010001698">
    <property type="protein sequence ID" value="KAF4624313.1"/>
    <property type="molecule type" value="Genomic_DNA"/>
</dbReference>
<keyword evidence="1" id="KW-0677">Repeat</keyword>
<proteinExistence type="predicted"/>
<dbReference type="Pfam" id="PF12796">
    <property type="entry name" value="Ank_2"/>
    <property type="match status" value="1"/>
</dbReference>
<keyword evidence="2 3" id="KW-0040">ANK repeat</keyword>
<reference evidence="4 5" key="1">
    <citation type="submission" date="2020-03" db="EMBL/GenBank/DDBJ databases">
        <title>Draft Genome Sequence of Cudoniella acicularis.</title>
        <authorList>
            <person name="Buettner E."/>
            <person name="Kellner H."/>
        </authorList>
    </citation>
    <scope>NUCLEOTIDE SEQUENCE [LARGE SCALE GENOMIC DNA]</scope>
    <source>
        <strain evidence="4 5">DSM 108380</strain>
    </source>
</reference>